<reference evidence="3" key="1">
    <citation type="journal article" date="2013" name="PLoS ONE">
        <title>Molecular Characterization of msp2/p44 of Anaplasma phagocytophilum Isolated from Infected Patients and Haemaphysalis longicornis in Laizhou Bay, Shandong Province, China.</title>
        <authorList>
            <person name="Wang Y."/>
            <person name="Chen C."/>
            <person name="Zhang L."/>
        </authorList>
    </citation>
    <scope>NUCLEOTIDE SEQUENCE</scope>
    <source>
        <strain evidence="3">LZ-HGA-agent-3</strain>
        <strain evidence="4">LZ-HGA-agent-4</strain>
        <strain evidence="5">LZ-HGA-agent-T1</strain>
    </source>
</reference>
<dbReference type="Pfam" id="PF01617">
    <property type="entry name" value="Surface_Ag_2"/>
    <property type="match status" value="2"/>
</dbReference>
<proteinExistence type="predicted"/>
<evidence type="ECO:0000313" key="4">
    <source>
        <dbReference type="EMBL" id="AGD80051.1"/>
    </source>
</evidence>
<keyword evidence="1" id="KW-0732">Signal</keyword>
<dbReference type="FunFam" id="2.40.160.20:FF:000006">
    <property type="entry name" value="p44/Msp2 family outer membrane protein"/>
    <property type="match status" value="1"/>
</dbReference>
<dbReference type="SUPFAM" id="SSF56925">
    <property type="entry name" value="OMPA-like"/>
    <property type="match status" value="1"/>
</dbReference>
<feature type="domain" description="Msp4/OMP-like" evidence="2">
    <location>
        <begin position="307"/>
        <end position="440"/>
    </location>
</feature>
<dbReference type="EMBL" id="KC430334">
    <property type="protein sequence ID" value="AGD80053.1"/>
    <property type="molecule type" value="Genomic_DNA"/>
</dbReference>
<feature type="signal peptide" evidence="1">
    <location>
        <begin position="1"/>
        <end position="20"/>
    </location>
</feature>
<dbReference type="InterPro" id="IPR002566">
    <property type="entry name" value="Msp4_OMP-like"/>
</dbReference>
<sequence>MRKGKIILGSVMMSMAIVMAGNDVRAHDDVSALDTGGAGYFYVGLDYSPAFSKIRDFSIRESNGETKAVYPYLKDGKSVKLESHKFDWNTPDPRIGFKDNMLVAMEGSVGYGIGGARVELEIGYERFKTKGIRDSGSKEDGADTVYLLAKELAYDVVTGQTDNLAAALAKTSGKDFVQFAKAVGVSHPTIDGKVCRTKNGHSTPTTLTAYGKYAVESDVKTGNNNNVALCGGAGSTDGTGSSSPQVLRDFINATMLGDGSKNWPTSTLKAGGSNGPTPVHNDNAKAVAKDLVQELTPEEKTIVAGLLAKTIEGGEVVEIRAVSSTSVMVNACYDLLSEGLGVVPYACVGLGGNFVGVVDGHITPKLAYRLKAGLSYQLSPEISAFAGGFYHRVVGDGVYDDLPAQRLVDDTSPAGRTKDTAIANFSMAYVGGEFGVRFAF</sequence>
<feature type="chain" id="PRO_5007688097" evidence="1">
    <location>
        <begin position="21"/>
        <end position="440"/>
    </location>
</feature>
<protein>
    <submittedName>
        <fullName evidence="3">Major surface protein 2</fullName>
    </submittedName>
</protein>
<accession>L7XDP2</accession>
<evidence type="ECO:0000313" key="5">
    <source>
        <dbReference type="EMBL" id="AGD80053.1"/>
    </source>
</evidence>
<evidence type="ECO:0000256" key="1">
    <source>
        <dbReference type="SAM" id="SignalP"/>
    </source>
</evidence>
<evidence type="ECO:0000259" key="2">
    <source>
        <dbReference type="Pfam" id="PF01617"/>
    </source>
</evidence>
<evidence type="ECO:0000313" key="3">
    <source>
        <dbReference type="EMBL" id="AGD80049.1"/>
    </source>
</evidence>
<dbReference type="EMBL" id="KC430333">
    <property type="protein sequence ID" value="AGD80051.1"/>
    <property type="molecule type" value="Genomic_DNA"/>
</dbReference>
<organism evidence="3">
    <name type="scientific">Anaplasma phagocytophilum</name>
    <name type="common">Ehrlichia phagocytophila</name>
    <dbReference type="NCBI Taxonomy" id="948"/>
    <lineage>
        <taxon>Bacteria</taxon>
        <taxon>Pseudomonadati</taxon>
        <taxon>Pseudomonadota</taxon>
        <taxon>Alphaproteobacteria</taxon>
        <taxon>Rickettsiales</taxon>
        <taxon>Anaplasmataceae</taxon>
        <taxon>Anaplasma</taxon>
        <taxon>phagocytophilum group</taxon>
    </lineage>
</organism>
<dbReference type="Gene3D" id="2.40.160.20">
    <property type="match status" value="1"/>
</dbReference>
<dbReference type="EMBL" id="KC128828">
    <property type="protein sequence ID" value="AGD80049.1"/>
    <property type="molecule type" value="Genomic_DNA"/>
</dbReference>
<dbReference type="AlphaFoldDB" id="L7XDP2"/>
<name>L7XDP2_ANAPH</name>
<feature type="domain" description="Msp4/OMP-like" evidence="2">
    <location>
        <begin position="38"/>
        <end position="153"/>
    </location>
</feature>
<dbReference type="InterPro" id="IPR011250">
    <property type="entry name" value="OMP/PagP_B-barrel"/>
</dbReference>